<gene>
    <name evidence="1" type="ORF">PVAP13_9KG514200</name>
</gene>
<evidence type="ECO:0000313" key="2">
    <source>
        <dbReference type="Proteomes" id="UP000823388"/>
    </source>
</evidence>
<comment type="caution">
    <text evidence="1">The sequence shown here is derived from an EMBL/GenBank/DDBJ whole genome shotgun (WGS) entry which is preliminary data.</text>
</comment>
<organism evidence="1 2">
    <name type="scientific">Panicum virgatum</name>
    <name type="common">Blackwell switchgrass</name>
    <dbReference type="NCBI Taxonomy" id="38727"/>
    <lineage>
        <taxon>Eukaryota</taxon>
        <taxon>Viridiplantae</taxon>
        <taxon>Streptophyta</taxon>
        <taxon>Embryophyta</taxon>
        <taxon>Tracheophyta</taxon>
        <taxon>Spermatophyta</taxon>
        <taxon>Magnoliopsida</taxon>
        <taxon>Liliopsida</taxon>
        <taxon>Poales</taxon>
        <taxon>Poaceae</taxon>
        <taxon>PACMAD clade</taxon>
        <taxon>Panicoideae</taxon>
        <taxon>Panicodae</taxon>
        <taxon>Paniceae</taxon>
        <taxon>Panicinae</taxon>
        <taxon>Panicum</taxon>
        <taxon>Panicum sect. Hiantes</taxon>
    </lineage>
</organism>
<evidence type="ECO:0000313" key="1">
    <source>
        <dbReference type="EMBL" id="KAG2553169.1"/>
    </source>
</evidence>
<sequence>MRPGLQLGCLEGISAMLFAEGLQLKRNFGSIPRNLNKF</sequence>
<dbReference type="EMBL" id="CM029053">
    <property type="protein sequence ID" value="KAG2553169.1"/>
    <property type="molecule type" value="Genomic_DNA"/>
</dbReference>
<dbReference type="AlphaFoldDB" id="A0A8T0NXS8"/>
<proteinExistence type="predicted"/>
<protein>
    <submittedName>
        <fullName evidence="1">Uncharacterized protein</fullName>
    </submittedName>
</protein>
<name>A0A8T0NXS8_PANVG</name>
<accession>A0A8T0NXS8</accession>
<reference evidence="1" key="1">
    <citation type="submission" date="2020-05" db="EMBL/GenBank/DDBJ databases">
        <title>WGS assembly of Panicum virgatum.</title>
        <authorList>
            <person name="Lovell J.T."/>
            <person name="Jenkins J."/>
            <person name="Shu S."/>
            <person name="Juenger T.E."/>
            <person name="Schmutz J."/>
        </authorList>
    </citation>
    <scope>NUCLEOTIDE SEQUENCE</scope>
    <source>
        <strain evidence="1">AP13</strain>
    </source>
</reference>
<dbReference type="Proteomes" id="UP000823388">
    <property type="component" value="Chromosome 9K"/>
</dbReference>
<keyword evidence="2" id="KW-1185">Reference proteome</keyword>